<evidence type="ECO:0000259" key="9">
    <source>
        <dbReference type="Pfam" id="PF13231"/>
    </source>
</evidence>
<evidence type="ECO:0000256" key="7">
    <source>
        <dbReference type="ARBA" id="ARBA00023136"/>
    </source>
</evidence>
<dbReference type="GO" id="GO:0005886">
    <property type="term" value="C:plasma membrane"/>
    <property type="evidence" value="ECO:0007669"/>
    <property type="project" value="UniProtKB-SubCell"/>
</dbReference>
<dbReference type="GO" id="GO:0010041">
    <property type="term" value="P:response to iron(III) ion"/>
    <property type="evidence" value="ECO:0007669"/>
    <property type="project" value="TreeGrafter"/>
</dbReference>
<feature type="transmembrane region" description="Helical" evidence="8">
    <location>
        <begin position="114"/>
        <end position="133"/>
    </location>
</feature>
<evidence type="ECO:0000256" key="1">
    <source>
        <dbReference type="ARBA" id="ARBA00004651"/>
    </source>
</evidence>
<evidence type="ECO:0000256" key="6">
    <source>
        <dbReference type="ARBA" id="ARBA00022989"/>
    </source>
</evidence>
<gene>
    <name evidence="10" type="ORF">H9912_11775</name>
</gene>
<dbReference type="EMBL" id="DWUW01000337">
    <property type="protein sequence ID" value="HJD32599.1"/>
    <property type="molecule type" value="Genomic_DNA"/>
</dbReference>
<evidence type="ECO:0000256" key="5">
    <source>
        <dbReference type="ARBA" id="ARBA00022692"/>
    </source>
</evidence>
<evidence type="ECO:0000256" key="2">
    <source>
        <dbReference type="ARBA" id="ARBA00022475"/>
    </source>
</evidence>
<feature type="transmembrane region" description="Helical" evidence="8">
    <location>
        <begin position="89"/>
        <end position="107"/>
    </location>
</feature>
<feature type="transmembrane region" description="Helical" evidence="8">
    <location>
        <begin position="277"/>
        <end position="294"/>
    </location>
</feature>
<dbReference type="Proteomes" id="UP000823851">
    <property type="component" value="Unassembled WGS sequence"/>
</dbReference>
<evidence type="ECO:0000256" key="4">
    <source>
        <dbReference type="ARBA" id="ARBA00022679"/>
    </source>
</evidence>
<keyword evidence="7 8" id="KW-0472">Membrane</keyword>
<feature type="transmembrane region" description="Helical" evidence="8">
    <location>
        <begin position="253"/>
        <end position="271"/>
    </location>
</feature>
<feature type="transmembrane region" description="Helical" evidence="8">
    <location>
        <begin position="306"/>
        <end position="330"/>
    </location>
</feature>
<evidence type="ECO:0000256" key="8">
    <source>
        <dbReference type="SAM" id="Phobius"/>
    </source>
</evidence>
<accession>A0A9D2QZG4</accession>
<feature type="transmembrane region" description="Helical" evidence="8">
    <location>
        <begin position="213"/>
        <end position="232"/>
    </location>
</feature>
<evidence type="ECO:0000313" key="10">
    <source>
        <dbReference type="EMBL" id="HJD32599.1"/>
    </source>
</evidence>
<dbReference type="PANTHER" id="PTHR33908:SF3">
    <property type="entry name" value="UNDECAPRENYL PHOSPHATE-ALPHA-4-AMINO-4-DEOXY-L-ARABINOSE ARABINOSYL TRANSFERASE"/>
    <property type="match status" value="1"/>
</dbReference>
<reference evidence="10" key="2">
    <citation type="submission" date="2021-04" db="EMBL/GenBank/DDBJ databases">
        <authorList>
            <person name="Gilroy R."/>
        </authorList>
    </citation>
    <scope>NUCLEOTIDE SEQUENCE</scope>
    <source>
        <strain evidence="10">ChiHjej8B7-25341</strain>
    </source>
</reference>
<feature type="transmembrane region" description="Helical" evidence="8">
    <location>
        <begin position="10"/>
        <end position="28"/>
    </location>
</feature>
<dbReference type="EC" id="2.4.-.-" evidence="10"/>
<dbReference type="AlphaFoldDB" id="A0A9D2QZG4"/>
<evidence type="ECO:0000313" key="11">
    <source>
        <dbReference type="Proteomes" id="UP000823851"/>
    </source>
</evidence>
<keyword evidence="3 10" id="KW-0328">Glycosyltransferase</keyword>
<feature type="transmembrane region" description="Helical" evidence="8">
    <location>
        <begin position="169"/>
        <end position="193"/>
    </location>
</feature>
<reference evidence="10" key="1">
    <citation type="journal article" date="2021" name="PeerJ">
        <title>Extensive microbial diversity within the chicken gut microbiome revealed by metagenomics and culture.</title>
        <authorList>
            <person name="Gilroy R."/>
            <person name="Ravi A."/>
            <person name="Getino M."/>
            <person name="Pursley I."/>
            <person name="Horton D.L."/>
            <person name="Alikhan N.F."/>
            <person name="Baker D."/>
            <person name="Gharbi K."/>
            <person name="Hall N."/>
            <person name="Watson M."/>
            <person name="Adriaenssens E.M."/>
            <person name="Foster-Nyarko E."/>
            <person name="Jarju S."/>
            <person name="Secka A."/>
            <person name="Antonio M."/>
            <person name="Oren A."/>
            <person name="Chaudhuri R.R."/>
            <person name="La Ragione R."/>
            <person name="Hildebrand F."/>
            <person name="Pallen M.J."/>
        </authorList>
    </citation>
    <scope>NUCLEOTIDE SEQUENCE</scope>
    <source>
        <strain evidence="10">ChiHjej8B7-25341</strain>
    </source>
</reference>
<comment type="caution">
    <text evidence="10">The sequence shown here is derived from an EMBL/GenBank/DDBJ whole genome shotgun (WGS) entry which is preliminary data.</text>
</comment>
<feature type="domain" description="Glycosyltransferase RgtA/B/C/D-like" evidence="9">
    <location>
        <begin position="71"/>
        <end position="221"/>
    </location>
</feature>
<organism evidence="10 11">
    <name type="scientific">Candidatus Eisenbergiella stercorigallinarum</name>
    <dbReference type="NCBI Taxonomy" id="2838557"/>
    <lineage>
        <taxon>Bacteria</taxon>
        <taxon>Bacillati</taxon>
        <taxon>Bacillota</taxon>
        <taxon>Clostridia</taxon>
        <taxon>Lachnospirales</taxon>
        <taxon>Lachnospiraceae</taxon>
        <taxon>Eisenbergiella</taxon>
    </lineage>
</organism>
<dbReference type="GO" id="GO:0016763">
    <property type="term" value="F:pentosyltransferase activity"/>
    <property type="evidence" value="ECO:0007669"/>
    <property type="project" value="TreeGrafter"/>
</dbReference>
<dbReference type="InterPro" id="IPR038731">
    <property type="entry name" value="RgtA/B/C-like"/>
</dbReference>
<comment type="subcellular location">
    <subcellularLocation>
        <location evidence="1">Cell membrane</location>
        <topology evidence="1">Multi-pass membrane protein</topology>
    </subcellularLocation>
</comment>
<keyword evidence="2" id="KW-1003">Cell membrane</keyword>
<keyword evidence="5 8" id="KW-0812">Transmembrane</keyword>
<proteinExistence type="predicted"/>
<feature type="transmembrane region" description="Helical" evidence="8">
    <location>
        <begin position="379"/>
        <end position="401"/>
    </location>
</feature>
<name>A0A9D2QZG4_9FIRM</name>
<dbReference type="GO" id="GO:0009103">
    <property type="term" value="P:lipopolysaccharide biosynthetic process"/>
    <property type="evidence" value="ECO:0007669"/>
    <property type="project" value="UniProtKB-ARBA"/>
</dbReference>
<dbReference type="PANTHER" id="PTHR33908">
    <property type="entry name" value="MANNOSYLTRANSFERASE YKCB-RELATED"/>
    <property type="match status" value="1"/>
</dbReference>
<keyword evidence="6 8" id="KW-1133">Transmembrane helix</keyword>
<sequence length="527" mass="61740">MRNKILKKEYLALGAVLLVFFCMALYKLTDTPLWYDEMIEFYYSKYLTGPIRGVSLCGSLYERLQANSFQPPLYNLVMHVWLLFGESEWWFRFSGVLFGLAGMLGLYACVRQFAGWQAAALSVFVSSFVYEWMYYVKEAAEYNMMIMLLYWLLYLYFRSFRNLTMKNILWFTAVSVVLLYTQYGAVLGILPLAVSLFARAWTLREKKLCRNIAFTYGIAAAAAGLPLYFLLFRIQLQMNQSVNYYTVAFEKGNVIYDFFLMLLTTAQWLFTESKTRFLLPFALALPAAALIAVLSIRFRKNKEFNFFLVSCIAVWLIYYAIVRAGIYAYGDFGNRYSLFLFPIWSVLIVYLFSEFFALLRMWGLPEGMPFGKRAALGRLVYRSALGLFLAVQLGYCAYGFYRISIFDVKSDTRSVVRLWYELEGYEAPTYVVFGEAPSFTYYLTHENRFREEYWDDIVFEYENVENSYSPEEYWEFFLAAWNGQPPEHFYLSIGHENTLTEALRDQGYVLEEKFLTNTILFEVSKES</sequence>
<feature type="transmembrane region" description="Helical" evidence="8">
    <location>
        <begin position="139"/>
        <end position="157"/>
    </location>
</feature>
<dbReference type="InterPro" id="IPR050297">
    <property type="entry name" value="LipidA_mod_glycosyltrf_83"/>
</dbReference>
<feature type="transmembrane region" description="Helical" evidence="8">
    <location>
        <begin position="336"/>
        <end position="359"/>
    </location>
</feature>
<protein>
    <submittedName>
        <fullName evidence="10">Glycosyltransferase family 39 protein</fullName>
        <ecNumber evidence="10">2.4.-.-</ecNumber>
    </submittedName>
</protein>
<evidence type="ECO:0000256" key="3">
    <source>
        <dbReference type="ARBA" id="ARBA00022676"/>
    </source>
</evidence>
<keyword evidence="4 10" id="KW-0808">Transferase</keyword>
<dbReference type="Pfam" id="PF13231">
    <property type="entry name" value="PMT_2"/>
    <property type="match status" value="1"/>
</dbReference>